<keyword evidence="5" id="KW-1185">Reference proteome</keyword>
<keyword evidence="2" id="KW-0186">Copper</keyword>
<dbReference type="PANTHER" id="PTHR12151:SF25">
    <property type="entry name" value="LINALOOL DEHYDRATASE_ISOMERASE DOMAIN-CONTAINING PROTEIN"/>
    <property type="match status" value="1"/>
</dbReference>
<dbReference type="Pfam" id="PF02630">
    <property type="entry name" value="SCO1-SenC"/>
    <property type="match status" value="1"/>
</dbReference>
<accession>A0ABP8M3Y6</accession>
<dbReference type="CDD" id="cd02968">
    <property type="entry name" value="SCO"/>
    <property type="match status" value="1"/>
</dbReference>
<reference evidence="5" key="1">
    <citation type="journal article" date="2019" name="Int. J. Syst. Evol. Microbiol.">
        <title>The Global Catalogue of Microorganisms (GCM) 10K type strain sequencing project: providing services to taxonomists for standard genome sequencing and annotation.</title>
        <authorList>
            <consortium name="The Broad Institute Genomics Platform"/>
            <consortium name="The Broad Institute Genome Sequencing Center for Infectious Disease"/>
            <person name="Wu L."/>
            <person name="Ma J."/>
        </authorList>
    </citation>
    <scope>NUCLEOTIDE SEQUENCE [LARGE SCALE GENOMIC DNA]</scope>
    <source>
        <strain evidence="5">JCM 17926</strain>
    </source>
</reference>
<dbReference type="Proteomes" id="UP001500552">
    <property type="component" value="Unassembled WGS sequence"/>
</dbReference>
<organism evidence="4 5">
    <name type="scientific">Pontibacter saemangeumensis</name>
    <dbReference type="NCBI Taxonomy" id="1084525"/>
    <lineage>
        <taxon>Bacteria</taxon>
        <taxon>Pseudomonadati</taxon>
        <taxon>Bacteroidota</taxon>
        <taxon>Cytophagia</taxon>
        <taxon>Cytophagales</taxon>
        <taxon>Hymenobacteraceae</taxon>
        <taxon>Pontibacter</taxon>
    </lineage>
</organism>
<sequence>MSKAKALILGFLLLVPLLIFAFISIFGVHHFTLKTYFPEVDMSGEVIYDASGDTVFQQVPDFSLTSLQRGQFTALDLKGAITVVQFFETACPECSEISSQLVRLQEAFEEFPEVKFVSITVNPERDSTAVLQQYAATYGAKAGKWYVLTGDREEILALAQQGFRLPVGKQRVLVTENLMLLDKERKVRGIYNGTKQKEIDRLVTEINVLRDEYGKRK</sequence>
<comment type="similarity">
    <text evidence="1">Belongs to the SCO1/2 family.</text>
</comment>
<dbReference type="InterPro" id="IPR003782">
    <property type="entry name" value="SCO1/SenC"/>
</dbReference>
<feature type="domain" description="Thioredoxin" evidence="3">
    <location>
        <begin position="53"/>
        <end position="211"/>
    </location>
</feature>
<comment type="caution">
    <text evidence="4">The sequence shown here is derived from an EMBL/GenBank/DDBJ whole genome shotgun (WGS) entry which is preliminary data.</text>
</comment>
<dbReference type="InterPro" id="IPR036249">
    <property type="entry name" value="Thioredoxin-like_sf"/>
</dbReference>
<gene>
    <name evidence="4" type="ORF">GCM10023188_44680</name>
</gene>
<dbReference type="Gene3D" id="3.40.30.10">
    <property type="entry name" value="Glutaredoxin"/>
    <property type="match status" value="1"/>
</dbReference>
<dbReference type="SUPFAM" id="SSF52833">
    <property type="entry name" value="Thioredoxin-like"/>
    <property type="match status" value="1"/>
</dbReference>
<evidence type="ECO:0000256" key="2">
    <source>
        <dbReference type="ARBA" id="ARBA00023008"/>
    </source>
</evidence>
<evidence type="ECO:0000313" key="4">
    <source>
        <dbReference type="EMBL" id="GAA4443727.1"/>
    </source>
</evidence>
<protein>
    <recommendedName>
        <fullName evidence="3">Thioredoxin domain-containing protein</fullName>
    </recommendedName>
</protein>
<proteinExistence type="inferred from homology"/>
<dbReference type="PROSITE" id="PS51352">
    <property type="entry name" value="THIOREDOXIN_2"/>
    <property type="match status" value="1"/>
</dbReference>
<evidence type="ECO:0000256" key="1">
    <source>
        <dbReference type="ARBA" id="ARBA00010996"/>
    </source>
</evidence>
<evidence type="ECO:0000259" key="3">
    <source>
        <dbReference type="PROSITE" id="PS51352"/>
    </source>
</evidence>
<dbReference type="InterPro" id="IPR013766">
    <property type="entry name" value="Thioredoxin_domain"/>
</dbReference>
<evidence type="ECO:0000313" key="5">
    <source>
        <dbReference type="Proteomes" id="UP001500552"/>
    </source>
</evidence>
<dbReference type="EMBL" id="BAABHC010000039">
    <property type="protein sequence ID" value="GAA4443727.1"/>
    <property type="molecule type" value="Genomic_DNA"/>
</dbReference>
<name>A0ABP8M3Y6_9BACT</name>
<dbReference type="PANTHER" id="PTHR12151">
    <property type="entry name" value="ELECTRON TRANSPORT PROTIN SCO1/SENC FAMILY MEMBER"/>
    <property type="match status" value="1"/>
</dbReference>